<name>A0ACB7YD61_9ERIC</name>
<reference evidence="1 2" key="1">
    <citation type="journal article" date="2021" name="Hortic Res">
        <title>High-quality reference genome and annotation aids understanding of berry development for evergreen blueberry (Vaccinium darrowii).</title>
        <authorList>
            <person name="Yu J."/>
            <person name="Hulse-Kemp A.M."/>
            <person name="Babiker E."/>
            <person name="Staton M."/>
        </authorList>
    </citation>
    <scope>NUCLEOTIDE SEQUENCE [LARGE SCALE GENOMIC DNA]</scope>
    <source>
        <strain evidence="2">cv. NJ 8807/NJ 8810</strain>
        <tissue evidence="1">Young leaf</tissue>
    </source>
</reference>
<accession>A0ACB7YD61</accession>
<organism evidence="1 2">
    <name type="scientific">Vaccinium darrowii</name>
    <dbReference type="NCBI Taxonomy" id="229202"/>
    <lineage>
        <taxon>Eukaryota</taxon>
        <taxon>Viridiplantae</taxon>
        <taxon>Streptophyta</taxon>
        <taxon>Embryophyta</taxon>
        <taxon>Tracheophyta</taxon>
        <taxon>Spermatophyta</taxon>
        <taxon>Magnoliopsida</taxon>
        <taxon>eudicotyledons</taxon>
        <taxon>Gunneridae</taxon>
        <taxon>Pentapetalae</taxon>
        <taxon>asterids</taxon>
        <taxon>Ericales</taxon>
        <taxon>Ericaceae</taxon>
        <taxon>Vaccinioideae</taxon>
        <taxon>Vaccinieae</taxon>
        <taxon>Vaccinium</taxon>
    </lineage>
</organism>
<comment type="caution">
    <text evidence="1">The sequence shown here is derived from an EMBL/GenBank/DDBJ whole genome shotgun (WGS) entry which is preliminary data.</text>
</comment>
<proteinExistence type="predicted"/>
<evidence type="ECO:0000313" key="2">
    <source>
        <dbReference type="Proteomes" id="UP000828048"/>
    </source>
</evidence>
<dbReference type="EMBL" id="CM037158">
    <property type="protein sequence ID" value="KAH7851267.1"/>
    <property type="molecule type" value="Genomic_DNA"/>
</dbReference>
<dbReference type="Proteomes" id="UP000828048">
    <property type="component" value="Chromosome 8"/>
</dbReference>
<sequence length="324" mass="37804">MTLISSEKARYATFQKRKKGLKKKTYELQTLCGVEVCLIIYRPKIDAHAPGIEFWPQNNEEIEALIDVYQKQPVEDRNRRTINLSHFFEDRKRKAEEAIGKLRMKNNEAKYPTWDDRYNKFSEEDLKGFYGMLENKIQEVKARIEFINGNPRLAAPLAMMDRVNMMGSNPGLEALAMVNMESNPNDSYFMQGLLRRRNMQLEVVHDQKMKSHEVDLIPMHYPYDQQNHQTVQFDGPSSNFLYNDPFDRQIYYDPLMVGMMDNMVVANSIPPPPVGYYGSNPQPFVTPYMQYPLRASGSSHQVHAPQMDDYYQVSHGLHDMKNQN</sequence>
<keyword evidence="2" id="KW-1185">Reference proteome</keyword>
<gene>
    <name evidence="1" type="ORF">Vadar_009266</name>
</gene>
<protein>
    <submittedName>
        <fullName evidence="1">Uncharacterized protein</fullName>
    </submittedName>
</protein>
<evidence type="ECO:0000313" key="1">
    <source>
        <dbReference type="EMBL" id="KAH7851267.1"/>
    </source>
</evidence>